<protein>
    <submittedName>
        <fullName evidence="1">WYL domain-containing protein</fullName>
    </submittedName>
</protein>
<name>A0A1M6V863_9BACT</name>
<dbReference type="Proteomes" id="UP000184275">
    <property type="component" value="Unassembled WGS sequence"/>
</dbReference>
<dbReference type="EMBL" id="FRAW01000017">
    <property type="protein sequence ID" value="SHK77653.1"/>
    <property type="molecule type" value="Genomic_DNA"/>
</dbReference>
<reference evidence="2" key="1">
    <citation type="submission" date="2016-11" db="EMBL/GenBank/DDBJ databases">
        <authorList>
            <person name="Varghese N."/>
            <person name="Submissions S."/>
        </authorList>
    </citation>
    <scope>NUCLEOTIDE SEQUENCE [LARGE SCALE GENOMIC DNA]</scope>
    <source>
        <strain evidence="2">UWOS</strain>
    </source>
</reference>
<dbReference type="AlphaFoldDB" id="A0A1M6V863"/>
<dbReference type="RefSeq" id="WP_244889358.1">
    <property type="nucleotide sequence ID" value="NZ_FRAW01000017.1"/>
</dbReference>
<gene>
    <name evidence="1" type="ORF">SAMN05720469_11732</name>
</gene>
<accession>A0A1M6V863</accession>
<proteinExistence type="predicted"/>
<evidence type="ECO:0000313" key="1">
    <source>
        <dbReference type="EMBL" id="SHK77653.1"/>
    </source>
</evidence>
<organism evidence="1 2">
    <name type="scientific">Fibrobacter intestinalis</name>
    <dbReference type="NCBI Taxonomy" id="28122"/>
    <lineage>
        <taxon>Bacteria</taxon>
        <taxon>Pseudomonadati</taxon>
        <taxon>Fibrobacterota</taxon>
        <taxon>Fibrobacteria</taxon>
        <taxon>Fibrobacterales</taxon>
        <taxon>Fibrobacteraceae</taxon>
        <taxon>Fibrobacter</taxon>
    </lineage>
</organism>
<keyword evidence="2" id="KW-1185">Reference proteome</keyword>
<evidence type="ECO:0000313" key="2">
    <source>
        <dbReference type="Proteomes" id="UP000184275"/>
    </source>
</evidence>
<sequence length="293" mass="34322">MQESLKIKVFVSPLVRSQLEMDVQDYKLRGLGELCNRIIARFPELEPMRKGESSEELYKNCPPLQFYVRKENADFLRFAQERNFKKGTLCRHYFEEYVNLSRGDRECFLQRDLLQKVNAAIEAKENLFIGYRDAVLHVSPCFVAFSPSQVRAYLVVCEEANRVSEAFRALRISHMKSVVADPKSEAFHLSSFALSKQAELFREHFDPFLCYGKEVLVRLNETGIDLLRRAVTNRPPFERVKGLDGVYRFQCSEKLAQIYFPQFLENAEILSPQSLREWFLTRFQKAMVLYRKA</sequence>